<evidence type="ECO:0000256" key="1">
    <source>
        <dbReference type="SAM" id="MobiDB-lite"/>
    </source>
</evidence>
<dbReference type="Proteomes" id="UP001390339">
    <property type="component" value="Unassembled WGS sequence"/>
</dbReference>
<accession>A0ABR2JHK1</accession>
<proteinExistence type="predicted"/>
<dbReference type="PANTHER" id="PTHR40466:SF1">
    <property type="entry name" value="FUNGAL PROTEIN"/>
    <property type="match status" value="1"/>
</dbReference>
<feature type="compositionally biased region" description="Polar residues" evidence="1">
    <location>
        <begin position="75"/>
        <end position="86"/>
    </location>
</feature>
<reference evidence="2 3" key="1">
    <citation type="journal article" date="2024" name="IMA Fungus">
        <title>Apiospora arundinis, a panoply of carbohydrate-active enzymes and secondary metabolites.</title>
        <authorList>
            <person name="Sorensen T."/>
            <person name="Petersen C."/>
            <person name="Muurmann A.T."/>
            <person name="Christiansen J.V."/>
            <person name="Brundto M.L."/>
            <person name="Overgaard C.K."/>
            <person name="Boysen A.T."/>
            <person name="Wollenberg R.D."/>
            <person name="Larsen T.O."/>
            <person name="Sorensen J.L."/>
            <person name="Nielsen K.L."/>
            <person name="Sondergaard T.E."/>
        </authorList>
    </citation>
    <scope>NUCLEOTIDE SEQUENCE [LARGE SCALE GENOMIC DNA]</scope>
    <source>
        <strain evidence="2 3">AAU 773</strain>
    </source>
</reference>
<feature type="region of interest" description="Disordered" evidence="1">
    <location>
        <begin position="73"/>
        <end position="95"/>
    </location>
</feature>
<evidence type="ECO:0000313" key="3">
    <source>
        <dbReference type="Proteomes" id="UP001390339"/>
    </source>
</evidence>
<sequence>MDAGTGRPEGGNWDSIRWPSHNWKPQLAALRTGGLVSLEERNELHTQPRTQAHWPMVNKLLQMIEPSSFCDHPQLPSSKPAQTAATTHRDDITPGQPPQQSFIMASMIARRAFSTSTRRLAQVDANLKAETKRNPELYILGGVMCAALGGAGLYFGRTPTKSTSEAPVNMSKEAMPWETGSEAGKYQYHPGGDPSNAPKDAPSAVNVVVVPDVDLPKRLHEKYNKWGKDGY</sequence>
<dbReference type="PANTHER" id="PTHR40466">
    <property type="entry name" value="EXPRESSED PROTEIN"/>
    <property type="match status" value="1"/>
</dbReference>
<organism evidence="2 3">
    <name type="scientific">Apiospora arundinis</name>
    <dbReference type="NCBI Taxonomy" id="335852"/>
    <lineage>
        <taxon>Eukaryota</taxon>
        <taxon>Fungi</taxon>
        <taxon>Dikarya</taxon>
        <taxon>Ascomycota</taxon>
        <taxon>Pezizomycotina</taxon>
        <taxon>Sordariomycetes</taxon>
        <taxon>Xylariomycetidae</taxon>
        <taxon>Amphisphaeriales</taxon>
        <taxon>Apiosporaceae</taxon>
        <taxon>Apiospora</taxon>
    </lineage>
</organism>
<feature type="region of interest" description="Disordered" evidence="1">
    <location>
        <begin position="177"/>
        <end position="202"/>
    </location>
</feature>
<keyword evidence="3" id="KW-1185">Reference proteome</keyword>
<gene>
    <name evidence="2" type="ORF">PGQ11_002130</name>
</gene>
<name>A0ABR2JHK1_9PEZI</name>
<comment type="caution">
    <text evidence="2">The sequence shown here is derived from an EMBL/GenBank/DDBJ whole genome shotgun (WGS) entry which is preliminary data.</text>
</comment>
<dbReference type="EMBL" id="JAPCWZ010000002">
    <property type="protein sequence ID" value="KAK8877184.1"/>
    <property type="molecule type" value="Genomic_DNA"/>
</dbReference>
<dbReference type="InterPro" id="IPR039965">
    <property type="entry name" value="C3H7.08c"/>
</dbReference>
<protein>
    <submittedName>
        <fullName evidence="2">Uncharacterized protein</fullName>
    </submittedName>
</protein>
<evidence type="ECO:0000313" key="2">
    <source>
        <dbReference type="EMBL" id="KAK8877184.1"/>
    </source>
</evidence>